<keyword evidence="3" id="KW-0996">Nickel insertion</keyword>
<dbReference type="STRING" id="1173584.SAMN05444851_0406"/>
<comment type="function">
    <text evidence="3">Required for maturation of urease via the functional incorporation of the urease nickel metallocenter.</text>
</comment>
<keyword evidence="5" id="KW-1185">Reference proteome</keyword>
<evidence type="ECO:0000313" key="4">
    <source>
        <dbReference type="EMBL" id="SEV93360.1"/>
    </source>
</evidence>
<evidence type="ECO:0000256" key="3">
    <source>
        <dbReference type="HAMAP-Rule" id="MF_01384"/>
    </source>
</evidence>
<dbReference type="PANTHER" id="PTHR33643:SF1">
    <property type="entry name" value="UREASE ACCESSORY PROTEIN D"/>
    <property type="match status" value="1"/>
</dbReference>
<comment type="similarity">
    <text evidence="1 3">Belongs to the UreD family.</text>
</comment>
<accession>A0A1I0MZ21</accession>
<dbReference type="OrthoDB" id="9798842at2"/>
<dbReference type="PANTHER" id="PTHR33643">
    <property type="entry name" value="UREASE ACCESSORY PROTEIN D"/>
    <property type="match status" value="1"/>
</dbReference>
<gene>
    <name evidence="3" type="primary">ureD</name>
    <name evidence="4" type="ORF">SAMN05444851_0406</name>
</gene>
<dbReference type="EMBL" id="FOJB01000001">
    <property type="protein sequence ID" value="SEV93360.1"/>
    <property type="molecule type" value="Genomic_DNA"/>
</dbReference>
<organism evidence="4 5">
    <name type="scientific">Aliiroseovarius sediminilitoris</name>
    <dbReference type="NCBI Taxonomy" id="1173584"/>
    <lineage>
        <taxon>Bacteria</taxon>
        <taxon>Pseudomonadati</taxon>
        <taxon>Pseudomonadota</taxon>
        <taxon>Alphaproteobacteria</taxon>
        <taxon>Rhodobacterales</taxon>
        <taxon>Paracoccaceae</taxon>
        <taxon>Aliiroseovarius</taxon>
    </lineage>
</organism>
<protein>
    <recommendedName>
        <fullName evidence="3">Urease accessory protein UreD</fullName>
    </recommendedName>
</protein>
<dbReference type="Proteomes" id="UP000199650">
    <property type="component" value="Unassembled WGS sequence"/>
</dbReference>
<dbReference type="RefSeq" id="WP_091427836.1">
    <property type="nucleotide sequence ID" value="NZ_FOJB01000001.1"/>
</dbReference>
<name>A0A1I0MZ21_9RHOB</name>
<proteinExistence type="inferred from homology"/>
<comment type="subunit">
    <text evidence="3">UreD, UreF and UreG form a complex that acts as a GTP-hydrolysis-dependent molecular chaperone, activating the urease apoprotein by helping to assemble the nickel containing metallocenter of UreC. The UreE protein probably delivers the nickel.</text>
</comment>
<dbReference type="GO" id="GO:0005737">
    <property type="term" value="C:cytoplasm"/>
    <property type="evidence" value="ECO:0007669"/>
    <property type="project" value="UniProtKB-SubCell"/>
</dbReference>
<reference evidence="4 5" key="1">
    <citation type="submission" date="2016-10" db="EMBL/GenBank/DDBJ databases">
        <authorList>
            <person name="de Groot N.N."/>
        </authorList>
    </citation>
    <scope>NUCLEOTIDE SEQUENCE [LARGE SCALE GENOMIC DNA]</scope>
    <source>
        <strain evidence="4 5">DSM 29439</strain>
    </source>
</reference>
<evidence type="ECO:0000256" key="1">
    <source>
        <dbReference type="ARBA" id="ARBA00007177"/>
    </source>
</evidence>
<dbReference type="InterPro" id="IPR002669">
    <property type="entry name" value="UreD"/>
</dbReference>
<dbReference type="HAMAP" id="MF_01384">
    <property type="entry name" value="UreD"/>
    <property type="match status" value="1"/>
</dbReference>
<comment type="subcellular location">
    <subcellularLocation>
        <location evidence="3">Cytoplasm</location>
    </subcellularLocation>
</comment>
<evidence type="ECO:0000313" key="5">
    <source>
        <dbReference type="Proteomes" id="UP000199650"/>
    </source>
</evidence>
<dbReference type="AlphaFoldDB" id="A0A1I0MZ21"/>
<keyword evidence="2 3" id="KW-0143">Chaperone</keyword>
<sequence length="257" mass="27854">MNLTVVAAGTQTRLRNLRQSGSLKCLFPRKAEGGCEAVLVNTAGGVTGGDRFTVAATAQTDAHLTITTQASERAYASVGEDSGHITSALTVKSGGHLNWLPQETILFNNCHLKRSLHVALEQGASALICEPVIFGRALMGEQLSNAQFEDRVEITRNGKPVFLDQVRLRANIENTLSRPHIAGSNRAMVSLVYIAPDAEARLTTIRSLLPETGAASLIQEDQLVCRILAPDGYLLRKHLLPALNLLTRNQLPKCWII</sequence>
<dbReference type="GO" id="GO:0016151">
    <property type="term" value="F:nickel cation binding"/>
    <property type="evidence" value="ECO:0007669"/>
    <property type="project" value="UniProtKB-UniRule"/>
</dbReference>
<dbReference type="Pfam" id="PF01774">
    <property type="entry name" value="UreD"/>
    <property type="match status" value="1"/>
</dbReference>
<keyword evidence="3" id="KW-0963">Cytoplasm</keyword>
<evidence type="ECO:0000256" key="2">
    <source>
        <dbReference type="ARBA" id="ARBA00023186"/>
    </source>
</evidence>